<feature type="compositionally biased region" description="Basic and acidic residues" evidence="1">
    <location>
        <begin position="511"/>
        <end position="523"/>
    </location>
</feature>
<feature type="region of interest" description="Disordered" evidence="1">
    <location>
        <begin position="1"/>
        <end position="304"/>
    </location>
</feature>
<feature type="compositionally biased region" description="Polar residues" evidence="1">
    <location>
        <begin position="707"/>
        <end position="718"/>
    </location>
</feature>
<evidence type="ECO:0000313" key="3">
    <source>
        <dbReference type="Proteomes" id="UP001175001"/>
    </source>
</evidence>
<feature type="region of interest" description="Disordered" evidence="1">
    <location>
        <begin position="808"/>
        <end position="848"/>
    </location>
</feature>
<gene>
    <name evidence="2" type="ORF">DIS24_g12361</name>
</gene>
<feature type="compositionally biased region" description="Low complexity" evidence="1">
    <location>
        <begin position="328"/>
        <end position="344"/>
    </location>
</feature>
<feature type="compositionally biased region" description="Low complexity" evidence="1">
    <location>
        <begin position="694"/>
        <end position="706"/>
    </location>
</feature>
<feature type="compositionally biased region" description="Basic and acidic residues" evidence="1">
    <location>
        <begin position="602"/>
        <end position="617"/>
    </location>
</feature>
<comment type="caution">
    <text evidence="2">The sequence shown here is derived from an EMBL/GenBank/DDBJ whole genome shotgun (WGS) entry which is preliminary data.</text>
</comment>
<feature type="compositionally biased region" description="Polar residues" evidence="1">
    <location>
        <begin position="138"/>
        <end position="149"/>
    </location>
</feature>
<feature type="compositionally biased region" description="Basic and acidic residues" evidence="1">
    <location>
        <begin position="967"/>
        <end position="991"/>
    </location>
</feature>
<feature type="region of interest" description="Disordered" evidence="1">
    <location>
        <begin position="866"/>
        <end position="1141"/>
    </location>
</feature>
<feature type="compositionally biased region" description="Low complexity" evidence="1">
    <location>
        <begin position="992"/>
        <end position="1004"/>
    </location>
</feature>
<keyword evidence="3" id="KW-1185">Reference proteome</keyword>
<accession>A0AA39TV89</accession>
<feature type="compositionally biased region" description="Low complexity" evidence="1">
    <location>
        <begin position="63"/>
        <end position="75"/>
    </location>
</feature>
<proteinExistence type="predicted"/>
<dbReference type="Proteomes" id="UP001175001">
    <property type="component" value="Unassembled WGS sequence"/>
</dbReference>
<reference evidence="2" key="1">
    <citation type="submission" date="2023-06" db="EMBL/GenBank/DDBJ databases">
        <title>Multi-omics analyses reveal the molecular pathogenesis toolkit of Lasiodiplodia hormozganensis, a cross-kingdom pathogen.</title>
        <authorList>
            <person name="Felix C."/>
            <person name="Meneses R."/>
            <person name="Goncalves M.F.M."/>
            <person name="Tilleman L."/>
            <person name="Duarte A.S."/>
            <person name="Jorrin-Novo J.V."/>
            <person name="Van De Peer Y."/>
            <person name="Deforce D."/>
            <person name="Van Nieuwerburgh F."/>
            <person name="Esteves A.C."/>
            <person name="Alves A."/>
        </authorList>
    </citation>
    <scope>NUCLEOTIDE SEQUENCE</scope>
    <source>
        <strain evidence="2">CBS 339.90</strain>
    </source>
</reference>
<dbReference type="EMBL" id="JAUJDW010000257">
    <property type="protein sequence ID" value="KAK0609278.1"/>
    <property type="molecule type" value="Genomic_DNA"/>
</dbReference>
<feature type="compositionally biased region" description="Polar residues" evidence="1">
    <location>
        <begin position="820"/>
        <end position="837"/>
    </location>
</feature>
<feature type="compositionally biased region" description="Gly residues" evidence="1">
    <location>
        <begin position="1118"/>
        <end position="1127"/>
    </location>
</feature>
<feature type="compositionally biased region" description="Basic and acidic residues" evidence="1">
    <location>
        <begin position="869"/>
        <end position="955"/>
    </location>
</feature>
<sequence length="1141" mass="119089">MNKIKDIFSPGHAQDADLLYGSQQSANTGRLSGEGSHFGNARDDTAGIASTAKGHNRSDTMDPADPSSTTTASDTAAERGQGFARQTVNPDEGRGESAGAAATALPDRTAGGIHSTPVAEKDTSRRQQIVNPEDSKYDNSGTLEPTPTRFSKDSGLEPVGGVSRSSEHGQGIVGAQSATGNLRPSKFADKDDVSVASVRSGVIGDTPHAKELTDTDLPVGTHDTSKSGHGIGPGAAAAAAGTAAALGSATERSFPLSGGTTTETSGTRGDYPSRDEPSTLGRSTEAPTSGMTTGTHRSGYDHSGLAAAAASTAFDNHKHGGRYHEYEGPNTDTTTSGPTFTSGPHATETANRLDPNLPSPNLPSSSMPGAYPDSAAATPASEVPSTTTTSGPSSHEHHYGRDAAMAGAGAATAGALYEARSRETAGPEPVRAADRTQRISSQDYGQDTAMAGAGTAAARGTHETHHREPTEAVSAPKSETVRDAPSQEHHYGRDAAIAGAGAAAAGGLYEARRKGSTETDPATKTHGPHKSNVANIMDPRVLPDPGKMKGHHAQSTETDPASKTVGPHSSNIANVLDPRVLPQPEKMKQHTTAGPHQSDSLNRMDPHVDSDPAKEANQHHFGRDAAIAGGLGAGAAGAYAASQQRSEKNPYTSHAVDPRVHSSSTASETPARTASKKGGWFAGPVGSAVDNNKTPATATAPTGTTGHNDPSTAQSGQQHHYGRDAAIAGGAGLAGAGIAHQYGEHKADRAATQDHASGTTGTSGPYSSSHAQQPQTTSTSQSTSQHHHGREPAVAGAVGATAYEYQRAEAQKAEQAHPYGTTTSPTGEQVRSSTDPARTSADSDKKHHYGRDAAVAGAAGAVGVGAAHEFSKHDAEKAEKEHLKEQKALEKEEKKHQKELEKEEKKEEKEHEKEEKKHQKELEKEQKKQEKELEKEQKKHEKEVEKEQKELEKEEKKKHHGGLFGFLHRDKDKDEEKTVEHDDKHHRHENEAGAVAAGTAGTAAYDHHEHDKHERNKLHKDPPADYAAKAHEGEHYGTEGRTGEPGAMSSLQETHPGEYGAVKSGDQEGIVTEPHTGLPMNIGKYGSGAGGTDGNESIQGFRGYDAGTEASGPNVGSQGSGAQGGTMGPDWQNVKKSNTPY</sequence>
<organism evidence="2 3">
    <name type="scientific">Lasiodiplodia hormozganensis</name>
    <dbReference type="NCBI Taxonomy" id="869390"/>
    <lineage>
        <taxon>Eukaryota</taxon>
        <taxon>Fungi</taxon>
        <taxon>Dikarya</taxon>
        <taxon>Ascomycota</taxon>
        <taxon>Pezizomycotina</taxon>
        <taxon>Dothideomycetes</taxon>
        <taxon>Dothideomycetes incertae sedis</taxon>
        <taxon>Botryosphaeriales</taxon>
        <taxon>Botryosphaeriaceae</taxon>
        <taxon>Lasiodiplodia</taxon>
    </lineage>
</organism>
<feature type="compositionally biased region" description="Low complexity" evidence="1">
    <location>
        <begin position="757"/>
        <end position="784"/>
    </location>
</feature>
<protein>
    <submittedName>
        <fullName evidence="2">Uncharacterized protein</fullName>
    </submittedName>
</protein>
<dbReference type="PANTHER" id="PTHR39606">
    <property type="entry name" value="SURFACE PROTEIN, PUTATIVE-RELATED"/>
    <property type="match status" value="1"/>
</dbReference>
<feature type="compositionally biased region" description="Polar residues" evidence="1">
    <location>
        <begin position="661"/>
        <end position="672"/>
    </location>
</feature>
<feature type="compositionally biased region" description="Polar residues" evidence="1">
    <location>
        <begin position="553"/>
        <end position="573"/>
    </location>
</feature>
<feature type="compositionally biased region" description="Low complexity" evidence="1">
    <location>
        <begin position="234"/>
        <end position="249"/>
    </location>
</feature>
<feature type="region of interest" description="Disordered" evidence="1">
    <location>
        <begin position="744"/>
        <end position="793"/>
    </location>
</feature>
<name>A0AA39TV89_9PEZI</name>
<feature type="region of interest" description="Disordered" evidence="1">
    <location>
        <begin position="639"/>
        <end position="721"/>
    </location>
</feature>
<feature type="compositionally biased region" description="Basic and acidic residues" evidence="1">
    <location>
        <begin position="479"/>
        <end position="489"/>
    </location>
</feature>
<feature type="compositionally biased region" description="Polar residues" evidence="1">
    <location>
        <begin position="280"/>
        <end position="296"/>
    </location>
</feature>
<dbReference type="AlphaFoldDB" id="A0AA39TV89"/>
<feature type="region of interest" description="Disordered" evidence="1">
    <location>
        <begin position="511"/>
        <end position="617"/>
    </location>
</feature>
<feature type="compositionally biased region" description="Basic and acidic residues" evidence="1">
    <location>
        <begin position="460"/>
        <end position="470"/>
    </location>
</feature>
<evidence type="ECO:0000256" key="1">
    <source>
        <dbReference type="SAM" id="MobiDB-lite"/>
    </source>
</evidence>
<feature type="compositionally biased region" description="Basic and acidic residues" evidence="1">
    <location>
        <begin position="318"/>
        <end position="327"/>
    </location>
</feature>
<feature type="compositionally biased region" description="Basic and acidic residues" evidence="1">
    <location>
        <begin position="1005"/>
        <end position="1042"/>
    </location>
</feature>
<dbReference type="PANTHER" id="PTHR39606:SF1">
    <property type="entry name" value="CELL SURFACE PROTEIN"/>
    <property type="match status" value="1"/>
</dbReference>
<evidence type="ECO:0000313" key="2">
    <source>
        <dbReference type="EMBL" id="KAK0609278.1"/>
    </source>
</evidence>
<feature type="compositionally biased region" description="Low complexity" evidence="1">
    <location>
        <begin position="448"/>
        <end position="459"/>
    </location>
</feature>
<feature type="compositionally biased region" description="Low complexity" evidence="1">
    <location>
        <begin position="257"/>
        <end position="269"/>
    </location>
</feature>
<feature type="compositionally biased region" description="Basic and acidic residues" evidence="1">
    <location>
        <begin position="419"/>
        <end position="437"/>
    </location>
</feature>
<feature type="compositionally biased region" description="Low complexity" evidence="1">
    <location>
        <begin position="384"/>
        <end position="393"/>
    </location>
</feature>
<feature type="compositionally biased region" description="Polar residues" evidence="1">
    <location>
        <begin position="21"/>
        <end position="30"/>
    </location>
</feature>
<feature type="region of interest" description="Disordered" evidence="1">
    <location>
        <begin position="419"/>
        <end position="489"/>
    </location>
</feature>
<feature type="compositionally biased region" description="Polar residues" evidence="1">
    <location>
        <begin position="590"/>
        <end position="601"/>
    </location>
</feature>
<feature type="region of interest" description="Disordered" evidence="1">
    <location>
        <begin position="318"/>
        <end position="399"/>
    </location>
</feature>